<organism evidence="2 3">
    <name type="scientific">Rugosimonospora africana</name>
    <dbReference type="NCBI Taxonomy" id="556532"/>
    <lineage>
        <taxon>Bacteria</taxon>
        <taxon>Bacillati</taxon>
        <taxon>Actinomycetota</taxon>
        <taxon>Actinomycetes</taxon>
        <taxon>Micromonosporales</taxon>
        <taxon>Micromonosporaceae</taxon>
        <taxon>Rugosimonospora</taxon>
    </lineage>
</organism>
<dbReference type="PANTHER" id="PTHR35333">
    <property type="entry name" value="BETA-LACTAMASE"/>
    <property type="match status" value="1"/>
</dbReference>
<comment type="caution">
    <text evidence="2">The sequence shown here is derived from an EMBL/GenBank/DDBJ whole genome shotgun (WGS) entry which is preliminary data.</text>
</comment>
<dbReference type="Proteomes" id="UP000642748">
    <property type="component" value="Unassembled WGS sequence"/>
</dbReference>
<dbReference type="PANTHER" id="PTHR35333:SF3">
    <property type="entry name" value="BETA-LACTAMASE-TYPE TRANSPEPTIDASE FOLD CONTAINING PROTEIN"/>
    <property type="match status" value="1"/>
</dbReference>
<reference evidence="2" key="1">
    <citation type="submission" date="2021-01" db="EMBL/GenBank/DDBJ databases">
        <title>Whole genome shotgun sequence of Rugosimonospora africana NBRC 104875.</title>
        <authorList>
            <person name="Komaki H."/>
            <person name="Tamura T."/>
        </authorList>
    </citation>
    <scope>NUCLEOTIDE SEQUENCE</scope>
    <source>
        <strain evidence="2">NBRC 104875</strain>
    </source>
</reference>
<keyword evidence="3" id="KW-1185">Reference proteome</keyword>
<dbReference type="InterPro" id="IPR045155">
    <property type="entry name" value="Beta-lactam_cat"/>
</dbReference>
<evidence type="ECO:0000313" key="2">
    <source>
        <dbReference type="EMBL" id="GIH15864.1"/>
    </source>
</evidence>
<gene>
    <name evidence="2" type="ORF">Raf01_40360</name>
</gene>
<protein>
    <recommendedName>
        <fullName evidence="1">Beta-lactamase class A catalytic domain-containing protein</fullName>
    </recommendedName>
</protein>
<sequence>MAARAQVAAYLAQYSSHASFALLDRVTGEKILYQESHAFETGSIVKVDILAALLWQEQQSGTGLSPAQQQLATKMITESDNDAASALWNQIGEESGLAQADAVFGLTETSPGTNGYWGLTTTTATDQLRLLELIADPAGPLNADSRAYLLGLMSQVDGEQRWGVPDAAAGRATEVYVKNGWLARTTDDDRWIINSIGRIVEPGHDWLIVVLSNDNATQDSGIRLVQHAADLAVQNLRTAAP</sequence>
<dbReference type="InterPro" id="IPR012338">
    <property type="entry name" value="Beta-lactam/transpept-like"/>
</dbReference>
<feature type="domain" description="Beta-lactamase class A catalytic" evidence="1">
    <location>
        <begin position="68"/>
        <end position="186"/>
    </location>
</feature>
<dbReference type="SUPFAM" id="SSF56601">
    <property type="entry name" value="beta-lactamase/transpeptidase-like"/>
    <property type="match status" value="1"/>
</dbReference>
<dbReference type="InterPro" id="IPR000871">
    <property type="entry name" value="Beta-lactam_class-A"/>
</dbReference>
<dbReference type="AlphaFoldDB" id="A0A8J3VR84"/>
<dbReference type="GO" id="GO:0030655">
    <property type="term" value="P:beta-lactam antibiotic catabolic process"/>
    <property type="evidence" value="ECO:0007669"/>
    <property type="project" value="InterPro"/>
</dbReference>
<dbReference type="GO" id="GO:0008800">
    <property type="term" value="F:beta-lactamase activity"/>
    <property type="evidence" value="ECO:0007669"/>
    <property type="project" value="InterPro"/>
</dbReference>
<name>A0A8J3VR84_9ACTN</name>
<dbReference type="Gene3D" id="3.40.710.10">
    <property type="entry name" value="DD-peptidase/beta-lactamase superfamily"/>
    <property type="match status" value="1"/>
</dbReference>
<dbReference type="GO" id="GO:0046677">
    <property type="term" value="P:response to antibiotic"/>
    <property type="evidence" value="ECO:0007669"/>
    <property type="project" value="InterPro"/>
</dbReference>
<dbReference type="Pfam" id="PF13354">
    <property type="entry name" value="Beta-lactamase2"/>
    <property type="match status" value="1"/>
</dbReference>
<evidence type="ECO:0000259" key="1">
    <source>
        <dbReference type="Pfam" id="PF13354"/>
    </source>
</evidence>
<evidence type="ECO:0000313" key="3">
    <source>
        <dbReference type="Proteomes" id="UP000642748"/>
    </source>
</evidence>
<accession>A0A8J3VR84</accession>
<dbReference type="EMBL" id="BONZ01000038">
    <property type="protein sequence ID" value="GIH15864.1"/>
    <property type="molecule type" value="Genomic_DNA"/>
</dbReference>
<proteinExistence type="predicted"/>